<evidence type="ECO:0000256" key="1">
    <source>
        <dbReference type="SAM" id="Coils"/>
    </source>
</evidence>
<organism evidence="3 4">
    <name type="scientific">Halomonas elongata (strain ATCC 33173 / DSM 2581 / NBRC 15536 / NCIMB 2198 / 1H9)</name>
    <dbReference type="NCBI Taxonomy" id="768066"/>
    <lineage>
        <taxon>Bacteria</taxon>
        <taxon>Pseudomonadati</taxon>
        <taxon>Pseudomonadota</taxon>
        <taxon>Gammaproteobacteria</taxon>
        <taxon>Oceanospirillales</taxon>
        <taxon>Halomonadaceae</taxon>
        <taxon>Halomonas</taxon>
    </lineage>
</organism>
<gene>
    <name evidence="3" type="ORF">HELO_3291G</name>
</gene>
<dbReference type="Proteomes" id="UP000008707">
    <property type="component" value="Chromosome"/>
</dbReference>
<reference evidence="4" key="1">
    <citation type="journal article" date="2011" name="Environ. Microbiol.">
        <title>A blueprint of ectoine metabolism from the genome of the industrial producer Halomonas elongata DSM 2581(T).</title>
        <authorList>
            <person name="Schwibbert K."/>
            <person name="Marin-Sanguino A."/>
            <person name="Bagyan I."/>
            <person name="Heidrich G."/>
            <person name="Lentzen G."/>
            <person name="Seitz H."/>
            <person name="Rampp M."/>
            <person name="Schuster S.C."/>
            <person name="Klenk H.P."/>
            <person name="Pfeiffer F."/>
            <person name="Oesterhelt D."/>
            <person name="Kunte H.J."/>
        </authorList>
    </citation>
    <scope>NUCLEOTIDE SEQUENCE [LARGE SCALE GENOMIC DNA]</scope>
    <source>
        <strain evidence="4">ATCC 33173 / DSM 2581 / NBRC 15536 / NCIMB 2198 / 1H9</strain>
    </source>
</reference>
<feature type="coiled-coil region" evidence="1">
    <location>
        <begin position="174"/>
        <end position="201"/>
    </location>
</feature>
<protein>
    <submittedName>
        <fullName evidence="3">Uncharacterized protein</fullName>
    </submittedName>
</protein>
<accession>A0A1R4A4F1</accession>
<feature type="compositionally biased region" description="Polar residues" evidence="2">
    <location>
        <begin position="145"/>
        <end position="155"/>
    </location>
</feature>
<evidence type="ECO:0000313" key="3">
    <source>
        <dbReference type="EMBL" id="SJK83844.1"/>
    </source>
</evidence>
<sequence length="508" mass="58548">MEDHVLDSKEVGILTNNIKDSFRIRPNHNPAYVDVADHLARLRSHQHQIVFGRRGSGKSCLFVHFLHDEHARNGVLPIYIEGDEFKRLSYPNLLIRLLLKIFENMPSSDQWWRKWIRRPSAVQHHIDELRHLLSQADEADVRATDGTTSEASGNAGNDYIGAGGKRSKSQERQSEFREAKLDQLERSLSDYKNAIDDELKKSGYDFSFILLDDFYLIPRTRQPDVIDYLHRLLRGTDFYLKIGTVRHRTTIIRNDEHTIGVELHQDVEEINLDRTLEDVESTSEYLGRMLEALASTAGLDDSKEKLFNPDAFHALVLASGGVPRDFLNIFVEAISASVSENNVRWLTPTYIWKGASRLSYRTKLTNLRDEAVSDASPLEKVYRDLVKFCLKEKRKTGFLVSQEAAQEKPSIHELILQLMDFKLIHVIEPDTSAASGRKGRFEAYTLDFSLFMEPRLRNIDHVEFWKTDEDRRRVGVREAPDYDLARGERAIRDELGDDIEETLRGVEQ</sequence>
<evidence type="ECO:0000256" key="2">
    <source>
        <dbReference type="SAM" id="MobiDB-lite"/>
    </source>
</evidence>
<evidence type="ECO:0000313" key="4">
    <source>
        <dbReference type="Proteomes" id="UP000008707"/>
    </source>
</evidence>
<keyword evidence="1" id="KW-0175">Coiled coil</keyword>
<proteinExistence type="predicted"/>
<dbReference type="KEGG" id="hel:HELO_3291G"/>
<dbReference type="EMBL" id="FN869568">
    <property type="protein sequence ID" value="SJK83844.1"/>
    <property type="molecule type" value="Genomic_DNA"/>
</dbReference>
<name>A0A1R4A4F1_HALED</name>
<dbReference type="InterPro" id="IPR027417">
    <property type="entry name" value="P-loop_NTPase"/>
</dbReference>
<dbReference type="SUPFAM" id="SSF52540">
    <property type="entry name" value="P-loop containing nucleoside triphosphate hydrolases"/>
    <property type="match status" value="1"/>
</dbReference>
<dbReference type="AlphaFoldDB" id="A0A1R4A4F1"/>
<feature type="region of interest" description="Disordered" evidence="2">
    <location>
        <begin position="140"/>
        <end position="174"/>
    </location>
</feature>